<keyword evidence="1" id="KW-0472">Membrane</keyword>
<sequence>MRYADLFGGMTMRNKISLAASSLTLALIFLYSLGPGHNAVDRLPLICSLLLYTTSLLLPLQLGYRKDAIRLLAGISRLEIWRDNFACLFVWSLAGSLLGTLLFALLFREQAGLDNLASLLLVELALICFSLLLMKLPRKFYVSRGSGKKQGKIALRCLQVSALLLLAWSLPQAALLAKSSYENYQSKEKWQSAPAAVSFDDDGRLDRQAYYPAELALIKDEEGEDNAVLSLIMDDQMQTSPAELGGYDHIVFVNDQALKLAGVSQQDLEEVALTDLSAECRNFLRRILPLNTAKRQTMPKGMHLLTSRKKLAALNETQDFQLCRHPLLIYTKRPSQVYDMHDFLYPALSTGNLFFIRSAKLIPALKRRGLAKAYSPEPFRLKLIAQSKLGLAKLYLKSCLWQLLTCVLLLLLLVSVLNYQASAWAQLNRAKLFALFTSGYKWRIILPPAAGAAALAAVVCFLAAAVLLVLYAESPASLLLCQFSFILLYTLIYGKLLSQKLKAEFKRMIGRKG</sequence>
<protein>
    <submittedName>
        <fullName evidence="2">Uncharacterized protein</fullName>
    </submittedName>
</protein>
<feature type="transmembrane region" description="Helical" evidence="1">
    <location>
        <begin position="153"/>
        <end position="170"/>
    </location>
</feature>
<feature type="transmembrane region" description="Helical" evidence="1">
    <location>
        <begin position="477"/>
        <end position="498"/>
    </location>
</feature>
<evidence type="ECO:0000256" key="1">
    <source>
        <dbReference type="SAM" id="Phobius"/>
    </source>
</evidence>
<comment type="caution">
    <text evidence="2">The sequence shown here is derived from an EMBL/GenBank/DDBJ whole genome shotgun (WGS) entry which is preliminary data.</text>
</comment>
<keyword evidence="1" id="KW-0812">Transmembrane</keyword>
<dbReference type="AlphaFoldDB" id="A0A844FM01"/>
<evidence type="ECO:0000313" key="3">
    <source>
        <dbReference type="Proteomes" id="UP000452141"/>
    </source>
</evidence>
<keyword evidence="1" id="KW-1133">Transmembrane helix</keyword>
<feature type="transmembrane region" description="Helical" evidence="1">
    <location>
        <begin position="85"/>
        <end position="107"/>
    </location>
</feature>
<feature type="transmembrane region" description="Helical" evidence="1">
    <location>
        <begin position="442"/>
        <end position="471"/>
    </location>
</feature>
<feature type="transmembrane region" description="Helical" evidence="1">
    <location>
        <begin position="400"/>
        <end position="421"/>
    </location>
</feature>
<evidence type="ECO:0000313" key="2">
    <source>
        <dbReference type="EMBL" id="MST79600.1"/>
    </source>
</evidence>
<accession>A0A844FM01</accession>
<name>A0A844FM01_9LACO</name>
<gene>
    <name evidence="2" type="ORF">FYJ61_03695</name>
</gene>
<dbReference type="EMBL" id="VUMW01000007">
    <property type="protein sequence ID" value="MST79600.1"/>
    <property type="molecule type" value="Genomic_DNA"/>
</dbReference>
<feature type="transmembrane region" description="Helical" evidence="1">
    <location>
        <begin position="12"/>
        <end position="31"/>
    </location>
</feature>
<organism evidence="2 3">
    <name type="scientific">Lactobacillus equicursoris</name>
    <dbReference type="NCBI Taxonomy" id="420645"/>
    <lineage>
        <taxon>Bacteria</taxon>
        <taxon>Bacillati</taxon>
        <taxon>Bacillota</taxon>
        <taxon>Bacilli</taxon>
        <taxon>Lactobacillales</taxon>
        <taxon>Lactobacillaceae</taxon>
        <taxon>Lactobacillus</taxon>
    </lineage>
</organism>
<feature type="transmembrane region" description="Helical" evidence="1">
    <location>
        <begin position="113"/>
        <end position="133"/>
    </location>
</feature>
<dbReference type="Proteomes" id="UP000452141">
    <property type="component" value="Unassembled WGS sequence"/>
</dbReference>
<feature type="transmembrane region" description="Helical" evidence="1">
    <location>
        <begin position="43"/>
        <end position="64"/>
    </location>
</feature>
<reference evidence="2 3" key="1">
    <citation type="submission" date="2019-08" db="EMBL/GenBank/DDBJ databases">
        <title>In-depth cultivation of the pig gut microbiome towards novel bacterial diversity and tailored functional studies.</title>
        <authorList>
            <person name="Wylensek D."/>
            <person name="Hitch T.C.A."/>
            <person name="Clavel T."/>
        </authorList>
    </citation>
    <scope>NUCLEOTIDE SEQUENCE [LARGE SCALE GENOMIC DNA]</scope>
    <source>
        <strain evidence="2 3">WCA-470BD-2E</strain>
    </source>
</reference>
<proteinExistence type="predicted"/>